<dbReference type="NCBIfam" id="TIGR00768">
    <property type="entry name" value="rimK_fam"/>
    <property type="match status" value="1"/>
</dbReference>
<keyword evidence="3 4" id="KW-0067">ATP-binding</keyword>
<gene>
    <name evidence="6" type="ORF">NC799_12000</name>
</gene>
<dbReference type="AlphaFoldDB" id="A0A9X3WD24"/>
<evidence type="ECO:0000313" key="7">
    <source>
        <dbReference type="Proteomes" id="UP001145069"/>
    </source>
</evidence>
<dbReference type="InterPro" id="IPR004666">
    <property type="entry name" value="Rp_bS6_RimK/Lys_biosynth_LsyX"/>
</dbReference>
<comment type="caution">
    <text evidence="6">The sequence shown here is derived from an EMBL/GenBank/DDBJ whole genome shotgun (WGS) entry which is preliminary data.</text>
</comment>
<dbReference type="GO" id="GO:0005524">
    <property type="term" value="F:ATP binding"/>
    <property type="evidence" value="ECO:0007669"/>
    <property type="project" value="UniProtKB-UniRule"/>
</dbReference>
<dbReference type="Pfam" id="PF08443">
    <property type="entry name" value="RimK"/>
    <property type="match status" value="1"/>
</dbReference>
<dbReference type="PANTHER" id="PTHR21621">
    <property type="entry name" value="RIBOSOMAL PROTEIN S6 MODIFICATION PROTEIN"/>
    <property type="match status" value="1"/>
</dbReference>
<protein>
    <submittedName>
        <fullName evidence="6">RimK family alpha-L-glutamate ligase</fullName>
    </submittedName>
</protein>
<reference evidence="6" key="1">
    <citation type="submission" date="2022-06" db="EMBL/GenBank/DDBJ databases">
        <title>Aquibacillus sp. a new bacterium isolated from soil saline samples.</title>
        <authorList>
            <person name="Galisteo C."/>
            <person name="De La Haba R."/>
            <person name="Sanchez-Porro C."/>
            <person name="Ventosa A."/>
        </authorList>
    </citation>
    <scope>NUCLEOTIDE SEQUENCE</scope>
    <source>
        <strain evidence="6">3ASR75-54</strain>
    </source>
</reference>
<evidence type="ECO:0000256" key="1">
    <source>
        <dbReference type="ARBA" id="ARBA00022723"/>
    </source>
</evidence>
<keyword evidence="6" id="KW-0436">Ligase</keyword>
<name>A0A9X3WD24_9BACI</name>
<dbReference type="RefSeq" id="WP_272446690.1">
    <property type="nucleotide sequence ID" value="NZ_JAMQKC010000011.1"/>
</dbReference>
<sequence length="289" mass="32712">MLGWLVIHHQKTAERFTANFDLLQQAAKCRGIDLIIKTDKELFYLLNNGEDLQDTPDFVIFWDSDMYLARYLETIGIPLFNCAEAIEGTVNKAITHIKLHKKKIKMPRTIIAPRDINVSDHVQQEFLIKVVKAFAFPIILKGCFGSFGNQVFLANNDEQLLSLTRQFNFQPFLYQEFIESSRGRDVRINVVGDKCVAAMYRYSGNDDFRANVAVGGKVEKYEPSAKEKDIAIRACQALNLDFAGVDLLFDEDGDPIVCEVNSSALIKTISELTGVNVASHIIEHIEKKF</sequence>
<feature type="domain" description="ATP-grasp" evidence="5">
    <location>
        <begin position="102"/>
        <end position="286"/>
    </location>
</feature>
<dbReference type="GO" id="GO:0046872">
    <property type="term" value="F:metal ion binding"/>
    <property type="evidence" value="ECO:0007669"/>
    <property type="project" value="UniProtKB-KW"/>
</dbReference>
<keyword evidence="1" id="KW-0479">Metal-binding</keyword>
<keyword evidence="2 4" id="KW-0547">Nucleotide-binding</keyword>
<evidence type="ECO:0000256" key="2">
    <source>
        <dbReference type="ARBA" id="ARBA00022741"/>
    </source>
</evidence>
<dbReference type="Gene3D" id="3.30.470.20">
    <property type="entry name" value="ATP-grasp fold, B domain"/>
    <property type="match status" value="1"/>
</dbReference>
<dbReference type="PROSITE" id="PS50975">
    <property type="entry name" value="ATP_GRASP"/>
    <property type="match status" value="1"/>
</dbReference>
<dbReference type="EMBL" id="JAMQKC010000011">
    <property type="protein sequence ID" value="MDC3417620.1"/>
    <property type="molecule type" value="Genomic_DNA"/>
</dbReference>
<dbReference type="Proteomes" id="UP001145069">
    <property type="component" value="Unassembled WGS sequence"/>
</dbReference>
<dbReference type="InterPro" id="IPR013815">
    <property type="entry name" value="ATP_grasp_subdomain_1"/>
</dbReference>
<organism evidence="6 7">
    <name type="scientific">Aquibacillus salsiterrae</name>
    <dbReference type="NCBI Taxonomy" id="2950439"/>
    <lineage>
        <taxon>Bacteria</taxon>
        <taxon>Bacillati</taxon>
        <taxon>Bacillota</taxon>
        <taxon>Bacilli</taxon>
        <taxon>Bacillales</taxon>
        <taxon>Bacillaceae</taxon>
        <taxon>Aquibacillus</taxon>
    </lineage>
</organism>
<dbReference type="InterPro" id="IPR013651">
    <property type="entry name" value="ATP-grasp_RimK-type"/>
</dbReference>
<accession>A0A9X3WD24</accession>
<proteinExistence type="predicted"/>
<dbReference type="SUPFAM" id="SSF56059">
    <property type="entry name" value="Glutathione synthetase ATP-binding domain-like"/>
    <property type="match status" value="1"/>
</dbReference>
<dbReference type="Gene3D" id="3.30.1490.20">
    <property type="entry name" value="ATP-grasp fold, A domain"/>
    <property type="match status" value="1"/>
</dbReference>
<dbReference type="Gene3D" id="3.40.50.20">
    <property type="match status" value="1"/>
</dbReference>
<evidence type="ECO:0000256" key="3">
    <source>
        <dbReference type="ARBA" id="ARBA00022840"/>
    </source>
</evidence>
<evidence type="ECO:0000313" key="6">
    <source>
        <dbReference type="EMBL" id="MDC3417620.1"/>
    </source>
</evidence>
<dbReference type="GO" id="GO:0016879">
    <property type="term" value="F:ligase activity, forming carbon-nitrogen bonds"/>
    <property type="evidence" value="ECO:0007669"/>
    <property type="project" value="TreeGrafter"/>
</dbReference>
<dbReference type="InterPro" id="IPR011761">
    <property type="entry name" value="ATP-grasp"/>
</dbReference>
<dbReference type="GO" id="GO:0005737">
    <property type="term" value="C:cytoplasm"/>
    <property type="evidence" value="ECO:0007669"/>
    <property type="project" value="TreeGrafter"/>
</dbReference>
<keyword evidence="7" id="KW-1185">Reference proteome</keyword>
<dbReference type="PANTHER" id="PTHR21621:SF0">
    <property type="entry name" value="BETA-CITRYLGLUTAMATE SYNTHASE B-RELATED"/>
    <property type="match status" value="1"/>
</dbReference>
<evidence type="ECO:0000256" key="4">
    <source>
        <dbReference type="PROSITE-ProRule" id="PRU00409"/>
    </source>
</evidence>
<evidence type="ECO:0000259" key="5">
    <source>
        <dbReference type="PROSITE" id="PS50975"/>
    </source>
</evidence>